<evidence type="ECO:0000313" key="3">
    <source>
        <dbReference type="Proteomes" id="UP001610818"/>
    </source>
</evidence>
<name>A0ABW7R306_9ACTN</name>
<dbReference type="Proteomes" id="UP001610818">
    <property type="component" value="Unassembled WGS sequence"/>
</dbReference>
<keyword evidence="3" id="KW-1185">Reference proteome</keyword>
<dbReference type="RefSeq" id="WP_397718227.1">
    <property type="nucleotide sequence ID" value="NZ_JBIRGN010000011.1"/>
</dbReference>
<reference evidence="2 3" key="1">
    <citation type="submission" date="2024-10" db="EMBL/GenBank/DDBJ databases">
        <title>The Natural Products Discovery Center: Release of the First 8490 Sequenced Strains for Exploring Actinobacteria Biosynthetic Diversity.</title>
        <authorList>
            <person name="Kalkreuter E."/>
            <person name="Kautsar S.A."/>
            <person name="Yang D."/>
            <person name="Bader C.D."/>
            <person name="Teijaro C.N."/>
            <person name="Fluegel L."/>
            <person name="Davis C.M."/>
            <person name="Simpson J.R."/>
            <person name="Lauterbach L."/>
            <person name="Steele A.D."/>
            <person name="Gui C."/>
            <person name="Meng S."/>
            <person name="Li G."/>
            <person name="Viehrig K."/>
            <person name="Ye F."/>
            <person name="Su P."/>
            <person name="Kiefer A.F."/>
            <person name="Nichols A."/>
            <person name="Cepeda A.J."/>
            <person name="Yan W."/>
            <person name="Fan B."/>
            <person name="Jiang Y."/>
            <person name="Adhikari A."/>
            <person name="Zheng C.-J."/>
            <person name="Schuster L."/>
            <person name="Cowan T.M."/>
            <person name="Smanski M.J."/>
            <person name="Chevrette M.G."/>
            <person name="De Carvalho L.P.S."/>
            <person name="Shen B."/>
        </authorList>
    </citation>
    <scope>NUCLEOTIDE SEQUENCE [LARGE SCALE GENOMIC DNA]</scope>
    <source>
        <strain evidence="2 3">NPDC017990</strain>
    </source>
</reference>
<proteinExistence type="predicted"/>
<evidence type="ECO:0000259" key="1">
    <source>
        <dbReference type="Pfam" id="PF01814"/>
    </source>
</evidence>
<comment type="caution">
    <text evidence="2">The sequence shown here is derived from an EMBL/GenBank/DDBJ whole genome shotgun (WGS) entry which is preliminary data.</text>
</comment>
<gene>
    <name evidence="2" type="ORF">ACH4F9_40805</name>
</gene>
<sequence length="217" mass="24474">MNARAQTGGAPAVDLTMMYAIHRAFRRDLRLLAAAQHDDVAAFRQGWQLFKNYLTIHHLAEDNSLWPVLRTKLDGQDGQDEQLRMLQAMELEHAQLDTAVEKIDAALGQEGGEKILPELMDDVIACLTDHLDHEEARALPLIESELTASEWGAFVSEQRSQVGIKGAATFFPWLLDGVPEAERRTVLDKVPPPLRLVYRAVWRPKYERNSPWKGKAA</sequence>
<protein>
    <submittedName>
        <fullName evidence="2">Hemerythrin domain-containing protein</fullName>
    </submittedName>
</protein>
<evidence type="ECO:0000313" key="2">
    <source>
        <dbReference type="EMBL" id="MFH8551343.1"/>
    </source>
</evidence>
<dbReference type="CDD" id="cd12108">
    <property type="entry name" value="Hr-like"/>
    <property type="match status" value="1"/>
</dbReference>
<feature type="domain" description="Hemerythrin-like" evidence="1">
    <location>
        <begin position="16"/>
        <end position="142"/>
    </location>
</feature>
<dbReference type="EMBL" id="JBIRGQ010000011">
    <property type="protein sequence ID" value="MFH8551343.1"/>
    <property type="molecule type" value="Genomic_DNA"/>
</dbReference>
<organism evidence="2 3">
    <name type="scientific">Streptomyces longisporoflavus</name>
    <dbReference type="NCBI Taxonomy" id="28044"/>
    <lineage>
        <taxon>Bacteria</taxon>
        <taxon>Bacillati</taxon>
        <taxon>Actinomycetota</taxon>
        <taxon>Actinomycetes</taxon>
        <taxon>Kitasatosporales</taxon>
        <taxon>Streptomycetaceae</taxon>
        <taxon>Streptomyces</taxon>
    </lineage>
</organism>
<dbReference type="Pfam" id="PF01814">
    <property type="entry name" value="Hemerythrin"/>
    <property type="match status" value="1"/>
</dbReference>
<dbReference type="InterPro" id="IPR012312">
    <property type="entry name" value="Hemerythrin-like"/>
</dbReference>
<dbReference type="Gene3D" id="1.20.120.520">
    <property type="entry name" value="nmb1532 protein domain like"/>
    <property type="match status" value="1"/>
</dbReference>
<accession>A0ABW7R306</accession>